<dbReference type="SUPFAM" id="SSF101148">
    <property type="entry name" value="Plant invertase/pectin methylesterase inhibitor"/>
    <property type="match status" value="1"/>
</dbReference>
<dbReference type="GO" id="GO:0004857">
    <property type="term" value="F:enzyme inhibitor activity"/>
    <property type="evidence" value="ECO:0007669"/>
    <property type="project" value="InterPro"/>
</dbReference>
<evidence type="ECO:0000256" key="2">
    <source>
        <dbReference type="ARBA" id="ARBA00023157"/>
    </source>
</evidence>
<keyword evidence="6" id="KW-1185">Reference proteome</keyword>
<evidence type="ECO:0000313" key="7">
    <source>
        <dbReference type="RefSeq" id="XP_027080688.1"/>
    </source>
</evidence>
<reference evidence="6" key="1">
    <citation type="journal article" date="2025" name="Foods">
        <title>Unveiling the Microbial Signatures of Arabica Coffee Cherries: Insights into Ripeness Specific Diversity, Functional Traits, and Implications for Quality and Safety.</title>
        <authorList>
            <consortium name="RefSeq"/>
            <person name="Tenea G.N."/>
            <person name="Cifuentes V."/>
            <person name="Reyes P."/>
            <person name="Cevallos-Vallejos M."/>
        </authorList>
    </citation>
    <scope>NUCLEOTIDE SEQUENCE [LARGE SCALE GENOMIC DNA]</scope>
</reference>
<feature type="signal peptide" evidence="4">
    <location>
        <begin position="1"/>
        <end position="24"/>
    </location>
</feature>
<dbReference type="SMART" id="SM00856">
    <property type="entry name" value="PMEI"/>
    <property type="match status" value="1"/>
</dbReference>
<keyword evidence="2" id="KW-1015">Disulfide bond</keyword>
<dbReference type="AlphaFoldDB" id="A0A6P6TQD0"/>
<name>A0A6P6TQD0_COFAR</name>
<dbReference type="PANTHER" id="PTHR35357">
    <property type="entry name" value="OS02G0537100 PROTEIN"/>
    <property type="match status" value="1"/>
</dbReference>
<protein>
    <submittedName>
        <fullName evidence="7">Invertase inhibitor</fullName>
    </submittedName>
</protein>
<dbReference type="CDD" id="cd15795">
    <property type="entry name" value="PMEI-Pla_a_1_like"/>
    <property type="match status" value="1"/>
</dbReference>
<evidence type="ECO:0000259" key="5">
    <source>
        <dbReference type="SMART" id="SM00856"/>
    </source>
</evidence>
<dbReference type="OrthoDB" id="1902988at2759"/>
<proteinExistence type="inferred from homology"/>
<feature type="chain" id="PRO_5028085408" evidence="4">
    <location>
        <begin position="25"/>
        <end position="194"/>
    </location>
</feature>
<evidence type="ECO:0000313" key="6">
    <source>
        <dbReference type="Proteomes" id="UP001652660"/>
    </source>
</evidence>
<dbReference type="GeneID" id="113703508"/>
<sequence>MRHFYFLPIAIFMLLSSLTPTTNSYFMMKQQEDVINSTCQQCADVSTVFDYDLCVTSLQAVPISHHVNLPGLAIVAMELDLANATSTVRTIEKLIASKEFDPFVVDCLRDCLEHYANAVSKVVLAIGAFLSDHYGAANMFLSAVVEESMSCEAEFRQKKGEPTPLVKENYYMFEISIIGLCIINLVTMDPSLSF</sequence>
<feature type="domain" description="Pectinesterase inhibitor" evidence="5">
    <location>
        <begin position="30"/>
        <end position="182"/>
    </location>
</feature>
<organism evidence="6 7">
    <name type="scientific">Coffea arabica</name>
    <name type="common">Arabian coffee</name>
    <dbReference type="NCBI Taxonomy" id="13443"/>
    <lineage>
        <taxon>Eukaryota</taxon>
        <taxon>Viridiplantae</taxon>
        <taxon>Streptophyta</taxon>
        <taxon>Embryophyta</taxon>
        <taxon>Tracheophyta</taxon>
        <taxon>Spermatophyta</taxon>
        <taxon>Magnoliopsida</taxon>
        <taxon>eudicotyledons</taxon>
        <taxon>Gunneridae</taxon>
        <taxon>Pentapetalae</taxon>
        <taxon>asterids</taxon>
        <taxon>lamiids</taxon>
        <taxon>Gentianales</taxon>
        <taxon>Rubiaceae</taxon>
        <taxon>Ixoroideae</taxon>
        <taxon>Gardenieae complex</taxon>
        <taxon>Bertiereae - Coffeeae clade</taxon>
        <taxon>Coffeeae</taxon>
        <taxon>Coffea</taxon>
    </lineage>
</organism>
<dbReference type="PANTHER" id="PTHR35357:SF17">
    <property type="entry name" value="PECTINESTERASE INHIBITOR 12"/>
    <property type="match status" value="1"/>
</dbReference>
<dbReference type="InterPro" id="IPR035513">
    <property type="entry name" value="Invertase/methylesterase_inhib"/>
</dbReference>
<evidence type="ECO:0000256" key="4">
    <source>
        <dbReference type="SAM" id="SignalP"/>
    </source>
</evidence>
<dbReference type="NCBIfam" id="TIGR01614">
    <property type="entry name" value="PME_inhib"/>
    <property type="match status" value="1"/>
</dbReference>
<dbReference type="Gene3D" id="1.20.140.40">
    <property type="entry name" value="Invertase/pectin methylesterase inhibitor family protein"/>
    <property type="match status" value="1"/>
</dbReference>
<dbReference type="Proteomes" id="UP001652660">
    <property type="component" value="Chromosome 8e"/>
</dbReference>
<evidence type="ECO:0000256" key="1">
    <source>
        <dbReference type="ARBA" id="ARBA00022729"/>
    </source>
</evidence>
<dbReference type="FunFam" id="1.20.140.40:FF:000002">
    <property type="entry name" value="Putative invertase inhibitor"/>
    <property type="match status" value="1"/>
</dbReference>
<dbReference type="InterPro" id="IPR034088">
    <property type="entry name" value="Pla_a_1-like"/>
</dbReference>
<keyword evidence="1 4" id="KW-0732">Signal</keyword>
<reference evidence="7" key="2">
    <citation type="submission" date="2025-08" db="UniProtKB">
        <authorList>
            <consortium name="RefSeq"/>
        </authorList>
    </citation>
    <scope>IDENTIFICATION</scope>
    <source>
        <tissue evidence="7">Leaves</tissue>
    </source>
</reference>
<dbReference type="RefSeq" id="XP_027080688.1">
    <property type="nucleotide sequence ID" value="XM_027224887.2"/>
</dbReference>
<dbReference type="Pfam" id="PF04043">
    <property type="entry name" value="PMEI"/>
    <property type="match status" value="1"/>
</dbReference>
<dbReference type="InterPro" id="IPR006501">
    <property type="entry name" value="Pectinesterase_inhib_dom"/>
</dbReference>
<gene>
    <name evidence="7" type="primary">LOC113703508</name>
</gene>
<dbReference type="GO" id="GO:0005576">
    <property type="term" value="C:extracellular region"/>
    <property type="evidence" value="ECO:0007669"/>
    <property type="project" value="UniProtKB-ARBA"/>
</dbReference>
<comment type="similarity">
    <text evidence="3">Belongs to the PMEI family.</text>
</comment>
<evidence type="ECO:0000256" key="3">
    <source>
        <dbReference type="ARBA" id="ARBA00038471"/>
    </source>
</evidence>
<accession>A0A6P6TQD0</accession>